<proteinExistence type="predicted"/>
<sequence>MIYCRQLLIHYCIIAALGTFLANAQEDANIRLEINTLDKINNKYIEEFSFKTEFKNTKALSDYTYNLVATLKEQGFIFAEVHSLEEIKNNVYQANLKLNKRYKGIKIRKNTDSFIFKKTEFPEKEGHLYMSFTEFKEFAKQALEILNKQGRPFDQFKLTNLKEAENGYITAEIEFKQNKKRTIDKIIIKGYEKFPIAFAKYKLGYREGSVFDLEKIRDKNKNFENLAFASSVKDPEVQFTTDSTKIFLYTQRNNANTFDGFIGFNSTEETSLELNGYINLTLINNLHLGESLAIEYKNDGREQQRFNANLNLAYIFNSPVSLEAGLQIFRKDSTFSNSMQFVGLNYQINPLLSIGTEADFTQSSILLNNSLNSTANGSDFTSVFYGAKINYSKQDNITGNFFNEKKITLTASSGKRSSETNDNQLRIKLNSTYDLLLTKKLVLHTKTQIAWLRSSTYYDNELFRFGGINNIRGFEENSIVASTFGSLSTELRYFLSSSLYANSVFDYGYFENERERIGENLFSFGFGLGIETQAGVLRLIFANGTSKTQDFSFENTQVHLSLSSFF</sequence>
<keyword evidence="1" id="KW-0732">Signal</keyword>
<dbReference type="EMBL" id="BMGL01000002">
    <property type="protein sequence ID" value="GGE05620.1"/>
    <property type="molecule type" value="Genomic_DNA"/>
</dbReference>
<keyword evidence="3" id="KW-1185">Reference proteome</keyword>
<comment type="caution">
    <text evidence="2">The sequence shown here is derived from an EMBL/GenBank/DDBJ whole genome shotgun (WGS) entry which is preliminary data.</text>
</comment>
<evidence type="ECO:0000313" key="3">
    <source>
        <dbReference type="Proteomes" id="UP000599688"/>
    </source>
</evidence>
<protein>
    <submittedName>
        <fullName evidence="2">Membrane protein</fullName>
    </submittedName>
</protein>
<dbReference type="Proteomes" id="UP000599688">
    <property type="component" value="Unassembled WGS sequence"/>
</dbReference>
<dbReference type="AlphaFoldDB" id="A0A917E590"/>
<organism evidence="2 3">
    <name type="scientific">Psychroflexus salis</name>
    <dbReference type="NCBI Taxonomy" id="1526574"/>
    <lineage>
        <taxon>Bacteria</taxon>
        <taxon>Pseudomonadati</taxon>
        <taxon>Bacteroidota</taxon>
        <taxon>Flavobacteriia</taxon>
        <taxon>Flavobacteriales</taxon>
        <taxon>Flavobacteriaceae</taxon>
        <taxon>Psychroflexus</taxon>
    </lineage>
</organism>
<dbReference type="RefSeq" id="WP_188405103.1">
    <property type="nucleotide sequence ID" value="NZ_BMGL01000002.1"/>
</dbReference>
<evidence type="ECO:0000256" key="1">
    <source>
        <dbReference type="SAM" id="SignalP"/>
    </source>
</evidence>
<gene>
    <name evidence="2" type="ORF">GCM10010831_04130</name>
</gene>
<dbReference type="Gene3D" id="2.40.160.50">
    <property type="entry name" value="membrane protein fhac: a member of the omp85/tpsb transporter family"/>
    <property type="match status" value="1"/>
</dbReference>
<feature type="chain" id="PRO_5037068950" evidence="1">
    <location>
        <begin position="25"/>
        <end position="566"/>
    </location>
</feature>
<name>A0A917E590_9FLAO</name>
<feature type="signal peptide" evidence="1">
    <location>
        <begin position="1"/>
        <end position="24"/>
    </location>
</feature>
<reference evidence="2 3" key="1">
    <citation type="journal article" date="2014" name="Int. J. Syst. Evol. Microbiol.">
        <title>Complete genome sequence of Corynebacterium casei LMG S-19264T (=DSM 44701T), isolated from a smear-ripened cheese.</title>
        <authorList>
            <consortium name="US DOE Joint Genome Institute (JGI-PGF)"/>
            <person name="Walter F."/>
            <person name="Albersmeier A."/>
            <person name="Kalinowski J."/>
            <person name="Ruckert C."/>
        </authorList>
    </citation>
    <scope>NUCLEOTIDE SEQUENCE [LARGE SCALE GENOMIC DNA]</scope>
    <source>
        <strain evidence="2 3">CGMCC 1.12925</strain>
    </source>
</reference>
<evidence type="ECO:0000313" key="2">
    <source>
        <dbReference type="EMBL" id="GGE05620.1"/>
    </source>
</evidence>
<accession>A0A917E590</accession>